<dbReference type="EMBL" id="FOYS01000006">
    <property type="protein sequence ID" value="SFR66872.1"/>
    <property type="molecule type" value="Genomic_DNA"/>
</dbReference>
<sequence>MNRSALPDAGFIDPSGANDEAVRDLTERVVDGLLAQLTGASERSPLPDDPTSLSAAIPDESRESAELLADLEAAVEGSMNPAAPGYIGHMDTVPTTVSVLGDLVASAVNNNMLSVEMSPVFSELEVRLTETIATEFGLGPDAGGVLTSGGTLANLHALAVARNDSFDVHEGGLAAVDREPVLFASSVAHTSLQKAAMLLGLGADAVVPVETDGDSRMDPVALDRAVTDARESGRAPFCVVATAGTTTTGNVDPLPAIRNVAREHDLWFHVDAAYGGALVFSRRERDRLRGIDAADSVTFNPQKWCYVAKTCAMALFADADVLREEFRIGAPYMRGDDAIPNLGELSVQGTRRADVLKLWLTFQHLGRDGLEQLLDESYRLTALVRDRVERRDSLELASDPETNIVCFRATPDWCPRDERDELNGRLQRTLLSEYDVFVSLPTYRGSRWLRTVLLNPFTGEETLDDLFEGVDTFLRAARSEYVS</sequence>
<dbReference type="InterPro" id="IPR002129">
    <property type="entry name" value="PyrdxlP-dep_de-COase"/>
</dbReference>
<dbReference type="Gene3D" id="3.40.640.10">
    <property type="entry name" value="Type I PLP-dependent aspartate aminotransferase-like (Major domain)"/>
    <property type="match status" value="1"/>
</dbReference>
<evidence type="ECO:0000256" key="1">
    <source>
        <dbReference type="ARBA" id="ARBA00001933"/>
    </source>
</evidence>
<dbReference type="InterPro" id="IPR015422">
    <property type="entry name" value="PyrdxlP-dep_Trfase_small"/>
</dbReference>
<evidence type="ECO:0000313" key="9">
    <source>
        <dbReference type="Proteomes" id="UP000243250"/>
    </source>
</evidence>
<evidence type="ECO:0000256" key="2">
    <source>
        <dbReference type="ARBA" id="ARBA00009533"/>
    </source>
</evidence>
<gene>
    <name evidence="8" type="ORF">SAMN04488124_3295</name>
</gene>
<dbReference type="STRING" id="555875.SAMN04488124_3295"/>
<dbReference type="Proteomes" id="UP000243250">
    <property type="component" value="Unassembled WGS sequence"/>
</dbReference>
<feature type="modified residue" description="N6-(pyridoxal phosphate)lysine" evidence="6">
    <location>
        <position position="303"/>
    </location>
</feature>
<dbReference type="AlphaFoldDB" id="A0A1I6IJG9"/>
<name>A0A1I6IJG9_9EURY</name>
<dbReference type="GO" id="GO:0006520">
    <property type="term" value="P:amino acid metabolic process"/>
    <property type="evidence" value="ECO:0007669"/>
    <property type="project" value="InterPro"/>
</dbReference>
<evidence type="ECO:0000256" key="4">
    <source>
        <dbReference type="ARBA" id="ARBA00022898"/>
    </source>
</evidence>
<accession>A0A1I6IJG9</accession>
<dbReference type="OrthoDB" id="56891at2157"/>
<dbReference type="GO" id="GO:0030170">
    <property type="term" value="F:pyridoxal phosphate binding"/>
    <property type="evidence" value="ECO:0007669"/>
    <property type="project" value="InterPro"/>
</dbReference>
<dbReference type="GO" id="GO:0005737">
    <property type="term" value="C:cytoplasm"/>
    <property type="evidence" value="ECO:0007669"/>
    <property type="project" value="TreeGrafter"/>
</dbReference>
<dbReference type="Gene3D" id="3.90.1150.170">
    <property type="match status" value="1"/>
</dbReference>
<proteinExistence type="inferred from homology"/>
<comment type="similarity">
    <text evidence="2 7">Belongs to the group II decarboxylase family.</text>
</comment>
<dbReference type="Pfam" id="PF00282">
    <property type="entry name" value="Pyridoxal_deC"/>
    <property type="match status" value="1"/>
</dbReference>
<evidence type="ECO:0000256" key="5">
    <source>
        <dbReference type="ARBA" id="ARBA00023239"/>
    </source>
</evidence>
<evidence type="ECO:0000256" key="7">
    <source>
        <dbReference type="RuleBase" id="RU000382"/>
    </source>
</evidence>
<evidence type="ECO:0000313" key="8">
    <source>
        <dbReference type="EMBL" id="SFR66872.1"/>
    </source>
</evidence>
<dbReference type="InterPro" id="IPR015424">
    <property type="entry name" value="PyrdxlP-dep_Trfase"/>
</dbReference>
<keyword evidence="9" id="KW-1185">Reference proteome</keyword>
<dbReference type="PANTHER" id="PTHR45677">
    <property type="entry name" value="GLUTAMATE DECARBOXYLASE-RELATED"/>
    <property type="match status" value="1"/>
</dbReference>
<dbReference type="InterPro" id="IPR010977">
    <property type="entry name" value="Aromatic_deC"/>
</dbReference>
<keyword evidence="3" id="KW-0210">Decarboxylase</keyword>
<evidence type="ECO:0000256" key="6">
    <source>
        <dbReference type="PIRSR" id="PIRSR602129-50"/>
    </source>
</evidence>
<evidence type="ECO:0000256" key="3">
    <source>
        <dbReference type="ARBA" id="ARBA00022793"/>
    </source>
</evidence>
<organism evidence="8 9">
    <name type="scientific">Halogeometricum limi</name>
    <dbReference type="NCBI Taxonomy" id="555875"/>
    <lineage>
        <taxon>Archaea</taxon>
        <taxon>Methanobacteriati</taxon>
        <taxon>Methanobacteriota</taxon>
        <taxon>Stenosarchaea group</taxon>
        <taxon>Halobacteria</taxon>
        <taxon>Halobacteriales</taxon>
        <taxon>Haloferacaceae</taxon>
        <taxon>Halogeometricum</taxon>
    </lineage>
</organism>
<keyword evidence="5 7" id="KW-0456">Lyase</keyword>
<dbReference type="SUPFAM" id="SSF53383">
    <property type="entry name" value="PLP-dependent transferases"/>
    <property type="match status" value="1"/>
</dbReference>
<dbReference type="Gene3D" id="3.90.1150.10">
    <property type="entry name" value="Aspartate Aminotransferase, domain 1"/>
    <property type="match status" value="1"/>
</dbReference>
<keyword evidence="4 6" id="KW-0663">Pyridoxal phosphate</keyword>
<dbReference type="GO" id="GO:0016831">
    <property type="term" value="F:carboxy-lyase activity"/>
    <property type="evidence" value="ECO:0007669"/>
    <property type="project" value="UniProtKB-KW"/>
</dbReference>
<reference evidence="9" key="1">
    <citation type="submission" date="2016-10" db="EMBL/GenBank/DDBJ databases">
        <authorList>
            <person name="Varghese N."/>
            <person name="Submissions S."/>
        </authorList>
    </citation>
    <scope>NUCLEOTIDE SEQUENCE [LARGE SCALE GENOMIC DNA]</scope>
    <source>
        <strain evidence="9">CGMCC 1.8711</strain>
    </source>
</reference>
<dbReference type="InterPro" id="IPR015421">
    <property type="entry name" value="PyrdxlP-dep_Trfase_major"/>
</dbReference>
<comment type="cofactor">
    <cofactor evidence="1 6 7">
        <name>pyridoxal 5'-phosphate</name>
        <dbReference type="ChEBI" id="CHEBI:597326"/>
    </cofactor>
</comment>
<dbReference type="PRINTS" id="PR00800">
    <property type="entry name" value="YHDCRBOXLASE"/>
</dbReference>
<dbReference type="GO" id="GO:0019752">
    <property type="term" value="P:carboxylic acid metabolic process"/>
    <property type="evidence" value="ECO:0007669"/>
    <property type="project" value="InterPro"/>
</dbReference>
<dbReference type="PANTHER" id="PTHR45677:SF8">
    <property type="entry name" value="CYSTEINE SULFINIC ACID DECARBOXYLASE"/>
    <property type="match status" value="1"/>
</dbReference>
<protein>
    <submittedName>
        <fullName evidence="8">Glutamate or tyrosine decarboxylase</fullName>
    </submittedName>
</protein>
<dbReference type="RefSeq" id="WP_089882944.1">
    <property type="nucleotide sequence ID" value="NZ_FOYS01000006.1"/>
</dbReference>